<accession>A0A9W7E0M5</accession>
<organism evidence="2 3">
    <name type="scientific">Triparma laevis f. inornata</name>
    <dbReference type="NCBI Taxonomy" id="1714386"/>
    <lineage>
        <taxon>Eukaryota</taxon>
        <taxon>Sar</taxon>
        <taxon>Stramenopiles</taxon>
        <taxon>Ochrophyta</taxon>
        <taxon>Bolidophyceae</taxon>
        <taxon>Parmales</taxon>
        <taxon>Triparmaceae</taxon>
        <taxon>Triparma</taxon>
    </lineage>
</organism>
<evidence type="ECO:0000256" key="1">
    <source>
        <dbReference type="SAM" id="MobiDB-lite"/>
    </source>
</evidence>
<evidence type="ECO:0000313" key="3">
    <source>
        <dbReference type="Proteomes" id="UP001162640"/>
    </source>
</evidence>
<comment type="caution">
    <text evidence="2">The sequence shown here is derived from an EMBL/GenBank/DDBJ whole genome shotgun (WGS) entry which is preliminary data.</text>
</comment>
<feature type="region of interest" description="Disordered" evidence="1">
    <location>
        <begin position="1"/>
        <end position="41"/>
    </location>
</feature>
<dbReference type="AlphaFoldDB" id="A0A9W7E0M5"/>
<gene>
    <name evidence="2" type="ORF">TL16_g02443</name>
</gene>
<evidence type="ECO:0000313" key="2">
    <source>
        <dbReference type="EMBL" id="GMH57673.1"/>
    </source>
</evidence>
<proteinExistence type="predicted"/>
<sequence>MDTNDKASVKKKKAKKSKMAKVSSSDADAISSSPPTLGFSSESTNFIIASEMGFSNDEVEVGGKGKKQTKNKSQ</sequence>
<reference evidence="3" key="1">
    <citation type="journal article" date="2023" name="Commun. Biol.">
        <title>Genome analysis of Parmales, the sister group of diatoms, reveals the evolutionary specialization of diatoms from phago-mixotrophs to photoautotrophs.</title>
        <authorList>
            <person name="Ban H."/>
            <person name="Sato S."/>
            <person name="Yoshikawa S."/>
            <person name="Yamada K."/>
            <person name="Nakamura Y."/>
            <person name="Ichinomiya M."/>
            <person name="Sato N."/>
            <person name="Blanc-Mathieu R."/>
            <person name="Endo H."/>
            <person name="Kuwata A."/>
            <person name="Ogata H."/>
        </authorList>
    </citation>
    <scope>NUCLEOTIDE SEQUENCE [LARGE SCALE GENOMIC DNA]</scope>
</reference>
<feature type="compositionally biased region" description="Low complexity" evidence="1">
    <location>
        <begin position="20"/>
        <end position="33"/>
    </location>
</feature>
<feature type="compositionally biased region" description="Basic residues" evidence="1">
    <location>
        <begin position="9"/>
        <end position="19"/>
    </location>
</feature>
<dbReference type="EMBL" id="BLQM01000059">
    <property type="protein sequence ID" value="GMH57673.1"/>
    <property type="molecule type" value="Genomic_DNA"/>
</dbReference>
<protein>
    <submittedName>
        <fullName evidence="2">Uncharacterized protein</fullName>
    </submittedName>
</protein>
<name>A0A9W7E0M5_9STRA</name>
<dbReference type="Proteomes" id="UP001162640">
    <property type="component" value="Unassembled WGS sequence"/>
</dbReference>